<accession>A0A8J4Y4G3</accession>
<feature type="region of interest" description="Disordered" evidence="1">
    <location>
        <begin position="28"/>
        <end position="164"/>
    </location>
</feature>
<protein>
    <submittedName>
        <fullName evidence="2">Uncharacterized protein</fullName>
    </submittedName>
</protein>
<keyword evidence="3" id="KW-1185">Reference proteome</keyword>
<evidence type="ECO:0000256" key="1">
    <source>
        <dbReference type="SAM" id="MobiDB-lite"/>
    </source>
</evidence>
<dbReference type="EMBL" id="JACEEZ010020305">
    <property type="protein sequence ID" value="KAG0714725.1"/>
    <property type="molecule type" value="Genomic_DNA"/>
</dbReference>
<dbReference type="Proteomes" id="UP000770661">
    <property type="component" value="Unassembled WGS sequence"/>
</dbReference>
<feature type="region of interest" description="Disordered" evidence="1">
    <location>
        <begin position="245"/>
        <end position="265"/>
    </location>
</feature>
<evidence type="ECO:0000313" key="2">
    <source>
        <dbReference type="EMBL" id="KAG0714725.1"/>
    </source>
</evidence>
<dbReference type="OrthoDB" id="7668655at2759"/>
<feature type="compositionally biased region" description="Polar residues" evidence="1">
    <location>
        <begin position="245"/>
        <end position="257"/>
    </location>
</feature>
<feature type="compositionally biased region" description="Low complexity" evidence="1">
    <location>
        <begin position="111"/>
        <end position="122"/>
    </location>
</feature>
<comment type="caution">
    <text evidence="2">The sequence shown here is derived from an EMBL/GenBank/DDBJ whole genome shotgun (WGS) entry which is preliminary data.</text>
</comment>
<dbReference type="AlphaFoldDB" id="A0A8J4Y4G3"/>
<feature type="compositionally biased region" description="Polar residues" evidence="1">
    <location>
        <begin position="78"/>
        <end position="98"/>
    </location>
</feature>
<reference evidence="2" key="1">
    <citation type="submission" date="2020-07" db="EMBL/GenBank/DDBJ databases">
        <title>The High-quality genome of the commercially important snow crab, Chionoecetes opilio.</title>
        <authorList>
            <person name="Jeong J.-H."/>
            <person name="Ryu S."/>
        </authorList>
    </citation>
    <scope>NUCLEOTIDE SEQUENCE</scope>
    <source>
        <strain evidence="2">MADBK_172401_WGS</strain>
        <tissue evidence="2">Digestive gland</tissue>
    </source>
</reference>
<gene>
    <name evidence="2" type="ORF">GWK47_013581</name>
</gene>
<feature type="compositionally biased region" description="Polar residues" evidence="1">
    <location>
        <begin position="123"/>
        <end position="149"/>
    </location>
</feature>
<sequence length="678" mass="74684">MDEDDWEELDENAMEECMVLATQLCSQRPQGQGTANGHNNTHHIQKLPASKNSHESEAKKLSGVISNGSLNHLRDSGVCSTRSSSANQSVNDATSSTRNQRRDIQNTGYMSRFSDFSGRSSSLHQNTSARKPTSRSAGVVLSTSASRGSPSKVKSPAKLRSGGDAFAGNHLLVKKAEEEKAKLDERILVMQGEISLLRSELKRKETVLETERLDHCAAIEAAEKKGREKKREIEELLQRCHRLEQQPQALQASQTAGPPNKRPRLDKTSALFAKDADSSLTSRFDFSCRAVKVSVEVQTESESPQLKNVPRRRLAVASPRGQVCQTRSIATLLSCGAVAVHQHTPSATPIASPSPLSSDSCGSAGWSLPSEWLSIISGALREDKSVECKLVTMAVERLQQTRITVSDKDGDQCRLMQYPSDPTAWYERQVGPAIQILLYFKSSSEPSVLQAITAHLSPIKIKDDIVNRRIRSKLLEATEKISRTGKLHIEGNSREALVLALRDCCGSLEHGGEAGTLLRVAAALAPHCQLCVSSEVCLISQLCKKVKKLCVPGVDTLRALLDWTWANVKITSPSIWLNSSCPCSSHLLGTFIWHIYQALEAPHHTDKSKVYRVLVSCIEVLHHWSTVDPDWWGKVSPFPQYPALMAAIAAKSNDIKFDRETIDLLCDLCEFEGGLFRR</sequence>
<organism evidence="2 3">
    <name type="scientific">Chionoecetes opilio</name>
    <name type="common">Atlantic snow crab</name>
    <name type="synonym">Cancer opilio</name>
    <dbReference type="NCBI Taxonomy" id="41210"/>
    <lineage>
        <taxon>Eukaryota</taxon>
        <taxon>Metazoa</taxon>
        <taxon>Ecdysozoa</taxon>
        <taxon>Arthropoda</taxon>
        <taxon>Crustacea</taxon>
        <taxon>Multicrustacea</taxon>
        <taxon>Malacostraca</taxon>
        <taxon>Eumalacostraca</taxon>
        <taxon>Eucarida</taxon>
        <taxon>Decapoda</taxon>
        <taxon>Pleocyemata</taxon>
        <taxon>Brachyura</taxon>
        <taxon>Eubrachyura</taxon>
        <taxon>Majoidea</taxon>
        <taxon>Majidae</taxon>
        <taxon>Chionoecetes</taxon>
    </lineage>
</organism>
<name>A0A8J4Y4G3_CHIOP</name>
<evidence type="ECO:0000313" key="3">
    <source>
        <dbReference type="Proteomes" id="UP000770661"/>
    </source>
</evidence>
<feature type="compositionally biased region" description="Polar residues" evidence="1">
    <location>
        <begin position="28"/>
        <end position="39"/>
    </location>
</feature>
<proteinExistence type="predicted"/>